<protein>
    <recommendedName>
        <fullName evidence="5">Amidohydrolase-related domain-containing protein</fullName>
    </recommendedName>
</protein>
<dbReference type="Pfam" id="PF01979">
    <property type="entry name" value="Amidohydro_1"/>
    <property type="match status" value="1"/>
</dbReference>
<dbReference type="PANTHER" id="PTHR11271">
    <property type="entry name" value="GUANINE DEAMINASE"/>
    <property type="match status" value="1"/>
</dbReference>
<evidence type="ECO:0000259" key="5">
    <source>
        <dbReference type="Pfam" id="PF01979"/>
    </source>
</evidence>
<dbReference type="InterPro" id="IPR006680">
    <property type="entry name" value="Amidohydro-rel"/>
</dbReference>
<accession>A0A9P5LPK7</accession>
<proteinExistence type="predicted"/>
<keyword evidence="7" id="KW-1185">Reference proteome</keyword>
<dbReference type="InterPro" id="IPR051607">
    <property type="entry name" value="Metallo-dep_hydrolases"/>
</dbReference>
<dbReference type="GeneID" id="62155727"/>
<dbReference type="PANTHER" id="PTHR11271:SF37">
    <property type="entry name" value="FAMILY PROTEIN, PUTATIVE (AFU_ORTHOLOGUE AFUA_4G00460)-RELATED"/>
    <property type="match status" value="1"/>
</dbReference>
<evidence type="ECO:0000256" key="1">
    <source>
        <dbReference type="ARBA" id="ARBA00001947"/>
    </source>
</evidence>
<evidence type="ECO:0000313" key="7">
    <source>
        <dbReference type="Proteomes" id="UP000710849"/>
    </source>
</evidence>
<name>A0A9P5LPK7_9HELO</name>
<evidence type="ECO:0000313" key="6">
    <source>
        <dbReference type="EMBL" id="KAF7916262.1"/>
    </source>
</evidence>
<dbReference type="InterPro" id="IPR011059">
    <property type="entry name" value="Metal-dep_hydrolase_composite"/>
</dbReference>
<dbReference type="Gene3D" id="2.30.40.10">
    <property type="entry name" value="Urease, subunit C, domain 1"/>
    <property type="match status" value="1"/>
</dbReference>
<dbReference type="Proteomes" id="UP000710849">
    <property type="component" value="Unassembled WGS sequence"/>
</dbReference>
<reference evidence="6 7" key="1">
    <citation type="journal article" date="2020" name="Genome Biol. Evol.">
        <title>Comparative genomics of Sclerotiniaceae.</title>
        <authorList>
            <person name="Valero Jimenez C.A."/>
            <person name="Steentjes M."/>
            <person name="Scholten O.E."/>
            <person name="Van Kan J.A.L."/>
        </authorList>
    </citation>
    <scope>NUCLEOTIDE SEQUENCE [LARGE SCALE GENOMIC DNA]</scope>
    <source>
        <strain evidence="6 7">MUCL 94</strain>
    </source>
</reference>
<keyword evidence="3" id="KW-0378">Hydrolase</keyword>
<dbReference type="Gene3D" id="3.20.20.140">
    <property type="entry name" value="Metal-dependent hydrolases"/>
    <property type="match status" value="1"/>
</dbReference>
<gene>
    <name evidence="6" type="ORF">EAE97_012140</name>
</gene>
<comment type="cofactor">
    <cofactor evidence="1">
        <name>Zn(2+)</name>
        <dbReference type="ChEBI" id="CHEBI:29105"/>
    </cofactor>
</comment>
<sequence>MGFKVLQGGTVISFDDTTQRVVVLPNTSIFIQDDRIHAMTPTDSTELPHDAEIIDVTGKILCPGFINTHVHMWETVYRTLGPDVVLSRYFSDWLWQNLKKTAEVFRPNDVYVSCLEGYLEGLNGGVISFLDHAHNNWHKDVVKPSFDAAVDSGARVWWCYDVADRESFPMNEQWDELSDISSKTSKDSGTGLEYTREMIRKLKLKALTVHHLGGPWPAANTSPAELCRLKLHSDECPIIFSHAPLMTEEEQHALREHDSFISITPESEFHFGHGQKTGHLVSEQASLGLDTNWTFSGDMLSQARLWLQTVRLNKFHRTLEEGKSLAMKRRDIGVLQVGAKADILVFNGDSPNMLGWSNAVAAVMLHANIGDIERVLVDGKFRKRDFRLVNLKTEWSEVKDSFLEASIRIQQLVSVPPPMPEKLWARGNLGM</sequence>
<dbReference type="GO" id="GO:0019239">
    <property type="term" value="F:deaminase activity"/>
    <property type="evidence" value="ECO:0007669"/>
    <property type="project" value="TreeGrafter"/>
</dbReference>
<dbReference type="GO" id="GO:0046872">
    <property type="term" value="F:metal ion binding"/>
    <property type="evidence" value="ECO:0007669"/>
    <property type="project" value="UniProtKB-KW"/>
</dbReference>
<feature type="domain" description="Amidohydrolase-related" evidence="5">
    <location>
        <begin position="60"/>
        <end position="226"/>
    </location>
</feature>
<dbReference type="RefSeq" id="XP_038726519.1">
    <property type="nucleotide sequence ID" value="XM_038882654.1"/>
</dbReference>
<keyword evidence="4" id="KW-0862">Zinc</keyword>
<dbReference type="EMBL" id="RCSW01000052">
    <property type="protein sequence ID" value="KAF7916262.1"/>
    <property type="molecule type" value="Genomic_DNA"/>
</dbReference>
<evidence type="ECO:0000256" key="3">
    <source>
        <dbReference type="ARBA" id="ARBA00022801"/>
    </source>
</evidence>
<evidence type="ECO:0000256" key="4">
    <source>
        <dbReference type="ARBA" id="ARBA00022833"/>
    </source>
</evidence>
<organism evidence="6 7">
    <name type="scientific">Botrytis byssoidea</name>
    <dbReference type="NCBI Taxonomy" id="139641"/>
    <lineage>
        <taxon>Eukaryota</taxon>
        <taxon>Fungi</taxon>
        <taxon>Dikarya</taxon>
        <taxon>Ascomycota</taxon>
        <taxon>Pezizomycotina</taxon>
        <taxon>Leotiomycetes</taxon>
        <taxon>Helotiales</taxon>
        <taxon>Sclerotiniaceae</taxon>
        <taxon>Botrytis</taxon>
    </lineage>
</organism>
<dbReference type="AlphaFoldDB" id="A0A9P5LPK7"/>
<dbReference type="GO" id="GO:0005829">
    <property type="term" value="C:cytosol"/>
    <property type="evidence" value="ECO:0007669"/>
    <property type="project" value="TreeGrafter"/>
</dbReference>
<dbReference type="SUPFAM" id="SSF51556">
    <property type="entry name" value="Metallo-dependent hydrolases"/>
    <property type="match status" value="1"/>
</dbReference>
<evidence type="ECO:0000256" key="2">
    <source>
        <dbReference type="ARBA" id="ARBA00022723"/>
    </source>
</evidence>
<dbReference type="InterPro" id="IPR032466">
    <property type="entry name" value="Metal_Hydrolase"/>
</dbReference>
<dbReference type="SUPFAM" id="SSF51338">
    <property type="entry name" value="Composite domain of metallo-dependent hydrolases"/>
    <property type="match status" value="1"/>
</dbReference>
<comment type="caution">
    <text evidence="6">The sequence shown here is derived from an EMBL/GenBank/DDBJ whole genome shotgun (WGS) entry which is preliminary data.</text>
</comment>
<keyword evidence="2" id="KW-0479">Metal-binding</keyword>